<accession>A0A644XLN4</accession>
<keyword evidence="4" id="KW-0408">Iron</keyword>
<evidence type="ECO:0000256" key="1">
    <source>
        <dbReference type="ARBA" id="ARBA00001966"/>
    </source>
</evidence>
<evidence type="ECO:0000256" key="4">
    <source>
        <dbReference type="ARBA" id="ARBA00023004"/>
    </source>
</evidence>
<evidence type="ECO:0000259" key="7">
    <source>
        <dbReference type="Pfam" id="PF04055"/>
    </source>
</evidence>
<organism evidence="8">
    <name type="scientific">bioreactor metagenome</name>
    <dbReference type="NCBI Taxonomy" id="1076179"/>
    <lineage>
        <taxon>unclassified sequences</taxon>
        <taxon>metagenomes</taxon>
        <taxon>ecological metagenomes</taxon>
    </lineage>
</organism>
<comment type="similarity">
    <text evidence="6">Belongs to the radical SAM superfamily. Anaerobic sulfatase-maturating enzyme family.</text>
</comment>
<dbReference type="SUPFAM" id="SSF102114">
    <property type="entry name" value="Radical SAM enzymes"/>
    <property type="match status" value="1"/>
</dbReference>
<dbReference type="SFLD" id="SFLDG01384">
    <property type="entry name" value="thioether_bond_formation_requi"/>
    <property type="match status" value="1"/>
</dbReference>
<evidence type="ECO:0000256" key="5">
    <source>
        <dbReference type="ARBA" id="ARBA00023014"/>
    </source>
</evidence>
<dbReference type="InterPro" id="IPR023885">
    <property type="entry name" value="4Fe4S-binding_SPASM_dom"/>
</dbReference>
<dbReference type="PANTHER" id="PTHR43273:SF3">
    <property type="entry name" value="ANAEROBIC SULFATASE-MATURATING ENZYME HOMOLOG ASLB-RELATED"/>
    <property type="match status" value="1"/>
</dbReference>
<proteinExistence type="inferred from homology"/>
<reference evidence="8" key="1">
    <citation type="submission" date="2019-08" db="EMBL/GenBank/DDBJ databases">
        <authorList>
            <person name="Kucharzyk K."/>
            <person name="Murdoch R.W."/>
            <person name="Higgins S."/>
            <person name="Loffler F."/>
        </authorList>
    </citation>
    <scope>NUCLEOTIDE SEQUENCE</scope>
</reference>
<dbReference type="InterPro" id="IPR023867">
    <property type="entry name" value="Sulphatase_maturase_rSAM"/>
</dbReference>
<dbReference type="Pfam" id="PF04055">
    <property type="entry name" value="Radical_SAM"/>
    <property type="match status" value="1"/>
</dbReference>
<dbReference type="PANTHER" id="PTHR43273">
    <property type="entry name" value="ANAEROBIC SULFATASE-MATURATING ENZYME HOMOLOG ASLB-RELATED"/>
    <property type="match status" value="1"/>
</dbReference>
<sequence length="406" mass="46879">MNCETCLNNNCSNINESGFPKITSAFFILTNQCPLKCAYCFVNQNIEKMTYQTALDSANFLIENSKETGFTPSITFFGGEPLLEWETIIKPLTKYIRNEYKKQFKLSITSNCVLMTEDKLEFMKDNNISLLFSIDGDKETQSINRPFHNGNSSFDILEPKIPMILKYFPNMTFRATIHKPTAKHTFHNMKFAVEKGYDNMFFIPNVFDDWNEENKNILKQQLTLFGDYFIENARNGKIIHLNNLDKVFSKIPQINYAHKNQLNRPIITHKCGLGTGAAASISTDGKIYACQEMPTNDDLFEIGNIYDGEDLEKRKKLASLFNSQKVYGLKNCVDCKLDKICDGACVANNYLWSKELNRIPDMYCYWQQILLDEAIKICNVLGSEKNEVFKNYYFNNFNKSNNRKLV</sequence>
<dbReference type="Gene3D" id="3.20.20.70">
    <property type="entry name" value="Aldolase class I"/>
    <property type="match status" value="1"/>
</dbReference>
<dbReference type="AlphaFoldDB" id="A0A644XLN4"/>
<feature type="domain" description="Radical SAM core" evidence="7">
    <location>
        <begin position="28"/>
        <end position="178"/>
    </location>
</feature>
<evidence type="ECO:0000256" key="6">
    <source>
        <dbReference type="ARBA" id="ARBA00023601"/>
    </source>
</evidence>
<dbReference type="SFLD" id="SFLDG01067">
    <property type="entry name" value="SPASM/twitch_domain_containing"/>
    <property type="match status" value="1"/>
</dbReference>
<keyword evidence="2" id="KW-0949">S-adenosyl-L-methionine</keyword>
<protein>
    <recommendedName>
        <fullName evidence="7">Radical SAM core domain-containing protein</fullName>
    </recommendedName>
</protein>
<evidence type="ECO:0000256" key="2">
    <source>
        <dbReference type="ARBA" id="ARBA00022691"/>
    </source>
</evidence>
<comment type="cofactor">
    <cofactor evidence="1">
        <name>[4Fe-4S] cluster</name>
        <dbReference type="ChEBI" id="CHEBI:49883"/>
    </cofactor>
</comment>
<dbReference type="EMBL" id="VSSQ01002371">
    <property type="protein sequence ID" value="MPM15004.1"/>
    <property type="molecule type" value="Genomic_DNA"/>
</dbReference>
<dbReference type="SFLD" id="SFLDS00029">
    <property type="entry name" value="Radical_SAM"/>
    <property type="match status" value="1"/>
</dbReference>
<dbReference type="InterPro" id="IPR013785">
    <property type="entry name" value="Aldolase_TIM"/>
</dbReference>
<comment type="caution">
    <text evidence="8">The sequence shown here is derived from an EMBL/GenBank/DDBJ whole genome shotgun (WGS) entry which is preliminary data.</text>
</comment>
<name>A0A644XLN4_9ZZZZ</name>
<dbReference type="GO" id="GO:0051536">
    <property type="term" value="F:iron-sulfur cluster binding"/>
    <property type="evidence" value="ECO:0007669"/>
    <property type="project" value="UniProtKB-KW"/>
</dbReference>
<keyword evidence="3" id="KW-0479">Metal-binding</keyword>
<dbReference type="SFLD" id="SFLDG01386">
    <property type="entry name" value="main_SPASM_domain-containing"/>
    <property type="match status" value="1"/>
</dbReference>
<dbReference type="GO" id="GO:0016491">
    <property type="term" value="F:oxidoreductase activity"/>
    <property type="evidence" value="ECO:0007669"/>
    <property type="project" value="InterPro"/>
</dbReference>
<dbReference type="InterPro" id="IPR007197">
    <property type="entry name" value="rSAM"/>
</dbReference>
<evidence type="ECO:0000256" key="3">
    <source>
        <dbReference type="ARBA" id="ARBA00022723"/>
    </source>
</evidence>
<dbReference type="CDD" id="cd01335">
    <property type="entry name" value="Radical_SAM"/>
    <property type="match status" value="1"/>
</dbReference>
<dbReference type="GO" id="GO:0046872">
    <property type="term" value="F:metal ion binding"/>
    <property type="evidence" value="ECO:0007669"/>
    <property type="project" value="UniProtKB-KW"/>
</dbReference>
<dbReference type="NCBIfam" id="TIGR04085">
    <property type="entry name" value="rSAM_more_4Fe4S"/>
    <property type="match status" value="1"/>
</dbReference>
<evidence type="ECO:0000313" key="8">
    <source>
        <dbReference type="EMBL" id="MPM15004.1"/>
    </source>
</evidence>
<keyword evidence="5" id="KW-0411">Iron-sulfur</keyword>
<gene>
    <name evidence="8" type="ORF">SDC9_61369</name>
</gene>
<dbReference type="InterPro" id="IPR058240">
    <property type="entry name" value="rSAM_sf"/>
</dbReference>